<reference evidence="1 2" key="1">
    <citation type="journal article" date="2023" name="Int. J. Syst. Evol. Microbiol.">
        <title>Streptococcus sciuri sp. nov., Staphylococcus marylandisciuri sp. nov. and Staphylococcus americanisciuri sp. nov., isolated from faeces of eastern grey squirrel (Sciurus carolinensis).</title>
        <authorList>
            <person name="Volokhov D.V."/>
            <person name="Zagorodnyaya T.A."/>
            <person name="Furtak V.A."/>
            <person name="Nattanmai G."/>
            <person name="Randall L."/>
            <person name="Jose S."/>
            <person name="Gao Y."/>
            <person name="Eisenberg T."/>
            <person name="Delmonte P."/>
            <person name="Blom J."/>
            <person name="Mitchell K.K."/>
        </authorList>
    </citation>
    <scope>NUCLEOTIDE SEQUENCE [LARGE SCALE GENOMIC DNA]</scope>
    <source>
        <strain evidence="1 2">SQ9-PEA</strain>
    </source>
</reference>
<sequence length="47" mass="5384">MKYKTSLTATTLKSSENLIGIGSKQYTVNDNEFNLSLKILEFLMIER</sequence>
<evidence type="ECO:0000313" key="1">
    <source>
        <dbReference type="EMBL" id="MCS4487875.1"/>
    </source>
</evidence>
<name>A0ABT2F7P0_9STRE</name>
<comment type="caution">
    <text evidence="1">The sequence shown here is derived from an EMBL/GenBank/DDBJ whole genome shotgun (WGS) entry which is preliminary data.</text>
</comment>
<protein>
    <submittedName>
        <fullName evidence="1">Uncharacterized protein</fullName>
    </submittedName>
</protein>
<keyword evidence="2" id="KW-1185">Reference proteome</keyword>
<organism evidence="1 2">
    <name type="scientific">Streptococcus sciuri</name>
    <dbReference type="NCBI Taxonomy" id="2973939"/>
    <lineage>
        <taxon>Bacteria</taxon>
        <taxon>Bacillati</taxon>
        <taxon>Bacillota</taxon>
        <taxon>Bacilli</taxon>
        <taxon>Lactobacillales</taxon>
        <taxon>Streptococcaceae</taxon>
        <taxon>Streptococcus</taxon>
    </lineage>
</organism>
<accession>A0ABT2F7P0</accession>
<dbReference type="Proteomes" id="UP001206548">
    <property type="component" value="Unassembled WGS sequence"/>
</dbReference>
<gene>
    <name evidence="1" type="ORF">NXS10_02660</name>
</gene>
<evidence type="ECO:0000313" key="2">
    <source>
        <dbReference type="Proteomes" id="UP001206548"/>
    </source>
</evidence>
<dbReference type="EMBL" id="JANUXX010000002">
    <property type="protein sequence ID" value="MCS4487875.1"/>
    <property type="molecule type" value="Genomic_DNA"/>
</dbReference>
<proteinExistence type="predicted"/>